<dbReference type="HOGENOM" id="CLU_811983_0_0_1"/>
<dbReference type="AlphaFoldDB" id="K1Q4L5"/>
<evidence type="ECO:0000313" key="1">
    <source>
        <dbReference type="EMBL" id="EKC26299.1"/>
    </source>
</evidence>
<organism evidence="1">
    <name type="scientific">Magallana gigas</name>
    <name type="common">Pacific oyster</name>
    <name type="synonym">Crassostrea gigas</name>
    <dbReference type="NCBI Taxonomy" id="29159"/>
    <lineage>
        <taxon>Eukaryota</taxon>
        <taxon>Metazoa</taxon>
        <taxon>Spiralia</taxon>
        <taxon>Lophotrochozoa</taxon>
        <taxon>Mollusca</taxon>
        <taxon>Bivalvia</taxon>
        <taxon>Autobranchia</taxon>
        <taxon>Pteriomorphia</taxon>
        <taxon>Ostreida</taxon>
        <taxon>Ostreoidea</taxon>
        <taxon>Ostreidae</taxon>
        <taxon>Magallana</taxon>
    </lineage>
</organism>
<reference evidence="1" key="1">
    <citation type="journal article" date="2012" name="Nature">
        <title>The oyster genome reveals stress adaptation and complexity of shell formation.</title>
        <authorList>
            <person name="Zhang G."/>
            <person name="Fang X."/>
            <person name="Guo X."/>
            <person name="Li L."/>
            <person name="Luo R."/>
            <person name="Xu F."/>
            <person name="Yang P."/>
            <person name="Zhang L."/>
            <person name="Wang X."/>
            <person name="Qi H."/>
            <person name="Xiong Z."/>
            <person name="Que H."/>
            <person name="Xie Y."/>
            <person name="Holland P.W."/>
            <person name="Paps J."/>
            <person name="Zhu Y."/>
            <person name="Wu F."/>
            <person name="Chen Y."/>
            <person name="Wang J."/>
            <person name="Peng C."/>
            <person name="Meng J."/>
            <person name="Yang L."/>
            <person name="Liu J."/>
            <person name="Wen B."/>
            <person name="Zhang N."/>
            <person name="Huang Z."/>
            <person name="Zhu Q."/>
            <person name="Feng Y."/>
            <person name="Mount A."/>
            <person name="Hedgecock D."/>
            <person name="Xu Z."/>
            <person name="Liu Y."/>
            <person name="Domazet-Loso T."/>
            <person name="Du Y."/>
            <person name="Sun X."/>
            <person name="Zhang S."/>
            <person name="Liu B."/>
            <person name="Cheng P."/>
            <person name="Jiang X."/>
            <person name="Li J."/>
            <person name="Fan D."/>
            <person name="Wang W."/>
            <person name="Fu W."/>
            <person name="Wang T."/>
            <person name="Wang B."/>
            <person name="Zhang J."/>
            <person name="Peng Z."/>
            <person name="Li Y."/>
            <person name="Li N."/>
            <person name="Wang J."/>
            <person name="Chen M."/>
            <person name="He Y."/>
            <person name="Tan F."/>
            <person name="Song X."/>
            <person name="Zheng Q."/>
            <person name="Huang R."/>
            <person name="Yang H."/>
            <person name="Du X."/>
            <person name="Chen L."/>
            <person name="Yang M."/>
            <person name="Gaffney P.M."/>
            <person name="Wang S."/>
            <person name="Luo L."/>
            <person name="She Z."/>
            <person name="Ming Y."/>
            <person name="Huang W."/>
            <person name="Zhang S."/>
            <person name="Huang B."/>
            <person name="Zhang Y."/>
            <person name="Qu T."/>
            <person name="Ni P."/>
            <person name="Miao G."/>
            <person name="Wang J."/>
            <person name="Wang Q."/>
            <person name="Steinberg C.E."/>
            <person name="Wang H."/>
            <person name="Li N."/>
            <person name="Qian L."/>
            <person name="Zhang G."/>
            <person name="Li Y."/>
            <person name="Yang H."/>
            <person name="Liu X."/>
            <person name="Wang J."/>
            <person name="Yin Y."/>
            <person name="Wang J."/>
        </authorList>
    </citation>
    <scope>NUCLEOTIDE SEQUENCE [LARGE SCALE GENOMIC DNA]</scope>
    <source>
        <strain evidence="1">05x7-T-G4-1.051#20</strain>
    </source>
</reference>
<dbReference type="EMBL" id="JH818061">
    <property type="protein sequence ID" value="EKC26299.1"/>
    <property type="molecule type" value="Genomic_DNA"/>
</dbReference>
<sequence>MKTGILESLMVWYFCSAVGGKQTLLTDFSYKRPSHAVGGPSTFSAKKLLKQSQLKTKGAASVHDLKIPKVLQSGQTSVDKPDLVKSVRKQDLDNPKTIENLAKPDSIRVNTPQSVENKNMQLINSEVISSQIDQVSSDKVPEKDIQLKTGASDLALFTSAKEAHAKHFRVVDHSSTPIPQLVTSQTDIDLTTPNIVITLGLEHVRTPTPIYEIPICSWIDPNKCPDVSRVQPECLEYPKVDSPYGECKTCPLIISWCFEPNDMAGSGKLHDNSPLDVVLNTRNMKAPKFALAINKPVIL</sequence>
<accession>K1Q4L5</accession>
<proteinExistence type="predicted"/>
<name>K1Q4L5_MAGGI</name>
<gene>
    <name evidence="1" type="ORF">CGI_10006370</name>
</gene>
<protein>
    <submittedName>
        <fullName evidence="1">Uncharacterized protein</fullName>
    </submittedName>
</protein>
<dbReference type="InParanoid" id="K1Q4L5"/>